<evidence type="ECO:0000313" key="3">
    <source>
        <dbReference type="Proteomes" id="UP000799779"/>
    </source>
</evidence>
<feature type="domain" description="Tautomerase cis-CaaD-like" evidence="1">
    <location>
        <begin position="1"/>
        <end position="66"/>
    </location>
</feature>
<dbReference type="Pfam" id="PF14832">
    <property type="entry name" value="Tautomerase_3"/>
    <property type="match status" value="1"/>
</dbReference>
<accession>A0A6A5W7P8</accession>
<dbReference type="InterPro" id="IPR028116">
    <property type="entry name" value="Cis-CaaD-like"/>
</dbReference>
<dbReference type="OrthoDB" id="9981319at2759"/>
<name>A0A6A5W7P8_9PLEO</name>
<dbReference type="AlphaFoldDB" id="A0A6A5W7P8"/>
<dbReference type="EMBL" id="ML977692">
    <property type="protein sequence ID" value="KAF1993666.1"/>
    <property type="molecule type" value="Genomic_DNA"/>
</dbReference>
<keyword evidence="3" id="KW-1185">Reference proteome</keyword>
<gene>
    <name evidence="2" type="ORF">P154DRAFT_449609</name>
</gene>
<dbReference type="Gene3D" id="3.30.429.10">
    <property type="entry name" value="Macrophage Migration Inhibitory Factor"/>
    <property type="match status" value="1"/>
</dbReference>
<evidence type="ECO:0000313" key="2">
    <source>
        <dbReference type="EMBL" id="KAF1993666.1"/>
    </source>
</evidence>
<protein>
    <recommendedName>
        <fullName evidence="1">Tautomerase cis-CaaD-like domain-containing protein</fullName>
    </recommendedName>
</protein>
<reference evidence="2" key="1">
    <citation type="journal article" date="2020" name="Stud. Mycol.">
        <title>101 Dothideomycetes genomes: a test case for predicting lifestyles and emergence of pathogens.</title>
        <authorList>
            <person name="Haridas S."/>
            <person name="Albert R."/>
            <person name="Binder M."/>
            <person name="Bloem J."/>
            <person name="Labutti K."/>
            <person name="Salamov A."/>
            <person name="Andreopoulos B."/>
            <person name="Baker S."/>
            <person name="Barry K."/>
            <person name="Bills G."/>
            <person name="Bluhm B."/>
            <person name="Cannon C."/>
            <person name="Castanera R."/>
            <person name="Culley D."/>
            <person name="Daum C."/>
            <person name="Ezra D."/>
            <person name="Gonzalez J."/>
            <person name="Henrissat B."/>
            <person name="Kuo A."/>
            <person name="Liang C."/>
            <person name="Lipzen A."/>
            <person name="Lutzoni F."/>
            <person name="Magnuson J."/>
            <person name="Mondo S."/>
            <person name="Nolan M."/>
            <person name="Ohm R."/>
            <person name="Pangilinan J."/>
            <person name="Park H.-J."/>
            <person name="Ramirez L."/>
            <person name="Alfaro M."/>
            <person name="Sun H."/>
            <person name="Tritt A."/>
            <person name="Yoshinaga Y."/>
            <person name="Zwiers L.-H."/>
            <person name="Turgeon B."/>
            <person name="Goodwin S."/>
            <person name="Spatafora J."/>
            <person name="Crous P."/>
            <person name="Grigoriev I."/>
        </authorList>
    </citation>
    <scope>NUCLEOTIDE SEQUENCE</scope>
    <source>
        <strain evidence="2">CBS 123094</strain>
    </source>
</reference>
<evidence type="ECO:0000259" key="1">
    <source>
        <dbReference type="Pfam" id="PF14832"/>
    </source>
</evidence>
<organism evidence="2 3">
    <name type="scientific">Amniculicola lignicola CBS 123094</name>
    <dbReference type="NCBI Taxonomy" id="1392246"/>
    <lineage>
        <taxon>Eukaryota</taxon>
        <taxon>Fungi</taxon>
        <taxon>Dikarya</taxon>
        <taxon>Ascomycota</taxon>
        <taxon>Pezizomycotina</taxon>
        <taxon>Dothideomycetes</taxon>
        <taxon>Pleosporomycetidae</taxon>
        <taxon>Pleosporales</taxon>
        <taxon>Amniculicolaceae</taxon>
        <taxon>Amniculicola</taxon>
    </lineage>
</organism>
<dbReference type="Proteomes" id="UP000799779">
    <property type="component" value="Unassembled WGS sequence"/>
</dbReference>
<dbReference type="InterPro" id="IPR014347">
    <property type="entry name" value="Tautomerase/MIF_sf"/>
</dbReference>
<sequence>MPLYEIHHSAILTSSQRQSLASGLTNLHCKTFSAPSSFVNIAFHGPSDVDMEVGWEKVQTNYIIGHLRPRPIKPASTIPDLVTSITNIWNSIVRDPPGRLDDPRALHNCFILEDIDGGAEQGFILPVAGNDGNWLEGNMKEFERRAGLGDVAMEALVREIENGIGSGPAEVKGKIQ</sequence>
<proteinExistence type="predicted"/>